<evidence type="ECO:0000313" key="4">
    <source>
        <dbReference type="EMBL" id="GEU30380.1"/>
    </source>
</evidence>
<feature type="compositionally biased region" description="Pro residues" evidence="1">
    <location>
        <begin position="310"/>
        <end position="319"/>
    </location>
</feature>
<keyword evidence="4" id="KW-0695">RNA-directed DNA polymerase</keyword>
<comment type="caution">
    <text evidence="4">The sequence shown here is derived from an EMBL/GenBank/DDBJ whole genome shotgun (WGS) entry which is preliminary data.</text>
</comment>
<keyword evidence="4" id="KW-0548">Nucleotidyltransferase</keyword>
<accession>A0A6L2J1A9</accession>
<dbReference type="PANTHER" id="PTHR11439">
    <property type="entry name" value="GAG-POL-RELATED RETROTRANSPOSON"/>
    <property type="match status" value="1"/>
</dbReference>
<dbReference type="GO" id="GO:0003964">
    <property type="term" value="F:RNA-directed DNA polymerase activity"/>
    <property type="evidence" value="ECO:0007669"/>
    <property type="project" value="UniProtKB-KW"/>
</dbReference>
<evidence type="ECO:0000259" key="3">
    <source>
        <dbReference type="Pfam" id="PF07727"/>
    </source>
</evidence>
<dbReference type="Pfam" id="PF08284">
    <property type="entry name" value="RVP_2"/>
    <property type="match status" value="1"/>
</dbReference>
<proteinExistence type="predicted"/>
<dbReference type="AlphaFoldDB" id="A0A6L2J1A9"/>
<feature type="domain" description="Retrotransposon gag" evidence="2">
    <location>
        <begin position="698"/>
        <end position="782"/>
    </location>
</feature>
<feature type="compositionally biased region" description="Pro residues" evidence="1">
    <location>
        <begin position="286"/>
        <end position="299"/>
    </location>
</feature>
<protein>
    <submittedName>
        <fullName evidence="4">Putative reverse transcriptase, RNA-dependent DNA polymerase</fullName>
    </submittedName>
</protein>
<feature type="compositionally biased region" description="Low complexity" evidence="1">
    <location>
        <begin position="300"/>
        <end position="309"/>
    </location>
</feature>
<feature type="domain" description="Reverse transcriptase Ty1/copia-type" evidence="3">
    <location>
        <begin position="3"/>
        <end position="56"/>
    </location>
</feature>
<dbReference type="PANTHER" id="PTHR11439:SF495">
    <property type="entry name" value="REVERSE TRANSCRIPTASE, RNA-DEPENDENT DNA POLYMERASE-RELATED"/>
    <property type="match status" value="1"/>
</dbReference>
<reference evidence="4" key="1">
    <citation type="journal article" date="2019" name="Sci. Rep.">
        <title>Draft genome of Tanacetum cinerariifolium, the natural source of mosquito coil.</title>
        <authorList>
            <person name="Yamashiro T."/>
            <person name="Shiraishi A."/>
            <person name="Satake H."/>
            <person name="Nakayama K."/>
        </authorList>
    </citation>
    <scope>NUCLEOTIDE SEQUENCE</scope>
</reference>
<evidence type="ECO:0000259" key="2">
    <source>
        <dbReference type="Pfam" id="PF03732"/>
    </source>
</evidence>
<dbReference type="Pfam" id="PF03732">
    <property type="entry name" value="Retrotrans_gag"/>
    <property type="match status" value="1"/>
</dbReference>
<keyword evidence="4" id="KW-0808">Transferase</keyword>
<organism evidence="4">
    <name type="scientific">Tanacetum cinerariifolium</name>
    <name type="common">Dalmatian daisy</name>
    <name type="synonym">Chrysanthemum cinerariifolium</name>
    <dbReference type="NCBI Taxonomy" id="118510"/>
    <lineage>
        <taxon>Eukaryota</taxon>
        <taxon>Viridiplantae</taxon>
        <taxon>Streptophyta</taxon>
        <taxon>Embryophyta</taxon>
        <taxon>Tracheophyta</taxon>
        <taxon>Spermatophyta</taxon>
        <taxon>Magnoliopsida</taxon>
        <taxon>eudicotyledons</taxon>
        <taxon>Gunneridae</taxon>
        <taxon>Pentapetalae</taxon>
        <taxon>asterids</taxon>
        <taxon>campanulids</taxon>
        <taxon>Asterales</taxon>
        <taxon>Asteraceae</taxon>
        <taxon>Asteroideae</taxon>
        <taxon>Anthemideae</taxon>
        <taxon>Anthemidinae</taxon>
        <taxon>Tanacetum</taxon>
    </lineage>
</organism>
<gene>
    <name evidence="4" type="ORF">Tci_002358</name>
</gene>
<evidence type="ECO:0000256" key="1">
    <source>
        <dbReference type="SAM" id="MobiDB-lite"/>
    </source>
</evidence>
<dbReference type="CDD" id="cd09272">
    <property type="entry name" value="RNase_HI_RT_Ty1"/>
    <property type="match status" value="1"/>
</dbReference>
<dbReference type="InterPro" id="IPR005162">
    <property type="entry name" value="Retrotrans_gag_dom"/>
</dbReference>
<dbReference type="EMBL" id="BKCJ010000152">
    <property type="protein sequence ID" value="GEU30380.1"/>
    <property type="molecule type" value="Genomic_DNA"/>
</dbReference>
<name>A0A6L2J1A9_TANCI</name>
<sequence>MGFMVYQMDVKSAFIYETIEKEVYVYKSPGFEDRDHPGKVYKVVKALYGLHQAPRACDYAGASLDRKSTTGGWQFLGCRLISWQCKKQTVIATSSTEAEYIAAASCRALVLWIQNQLLDYGYNFMHTFWNTVTIKQSNDVARLQALVDRKKVVLTETVIRDVLCLDDAEGVDCLPNEEIFTEMAHMDYEKPSTKLTFYKNQLGDLSTHTTKYISPALTQKVFVNMRRVGKGCSEVETPLFEGMLVAGEPKEQDDAEEQVQGNDNDAAQGADTAISGDDVQDQSIPSPTPLTPPPQPPQDIPSISQVQSPSPQPQSPTPAQPQGADFPMSLLQEALDACAALIRRVEHLEHDRVAQDLEITKMKTRVKKLERANKRRMIAELDRDEGIALMDDEGAEKKAEDAHVADDEQVKRRQAEIYQIDMDHAAKVLSMQEDEPEVQEALEVVTTAKLITKVVAAVSESVSVASATIADVSAATVTTTPVRVAAASTRRRKGVVIRDPEKESTVKIPNETKSKYKGKGIMVEEPKPIKKKQQVEMDEEFARKLHEELNQDIDWDVAIDHVKQKAKEDPYVQRYQIGLFKGMSYEDIHPIFEAKFNSNIEFFLKSKEQIEEEENRALESINETPAQKAAKRRRLNEEVEDVEDLKQHLEIVPDEDDDVYTEATPLARKVPVVDYQIIQLNNKPRYKIIRADGTHQLYNSHKRTVGTDTAFAMSWRELMKLMVEVYCLRNEIQKIESELWNLTMKNNDLDAYTQRFQELTMLCSNMVLEEEDRVKKFIGGLPDNIQENRDPVVNQRVTICFECKRQEHYRNECPKLKNQNRGNKAGKKTEEARGKAYVLGGREGNPDSNVVTVEFGSFDVIIDMDWLSKHHAVIVCDEKIVWIPYGDEVLIVQCDGSDKGKKSKLSIISCAKTQKY</sequence>
<dbReference type="InterPro" id="IPR013103">
    <property type="entry name" value="RVT_2"/>
</dbReference>
<feature type="region of interest" description="Disordered" evidence="1">
    <location>
        <begin position="249"/>
        <end position="325"/>
    </location>
</feature>
<dbReference type="Pfam" id="PF07727">
    <property type="entry name" value="RVT_2"/>
    <property type="match status" value="1"/>
</dbReference>